<dbReference type="AlphaFoldDB" id="A0AAD8CB34"/>
<dbReference type="PROSITE" id="PS00022">
    <property type="entry name" value="EGF_1"/>
    <property type="match status" value="1"/>
</dbReference>
<dbReference type="PANTHER" id="PTHR24046">
    <property type="entry name" value="SIGNAL PEPTIDE, CUB AND EGF-LIKE DOMAIN-CONTAINING"/>
    <property type="match status" value="1"/>
</dbReference>
<dbReference type="PANTHER" id="PTHR24046:SF5">
    <property type="entry name" value="EGF-LIKE DOMAIN-CONTAINING PROTEIN"/>
    <property type="match status" value="1"/>
</dbReference>
<reference evidence="3" key="1">
    <citation type="journal article" date="2023" name="PLoS Negl. Trop. Dis.">
        <title>A genome sequence for Biomphalaria pfeifferi, the major vector snail for the human-infecting parasite Schistosoma mansoni.</title>
        <authorList>
            <person name="Bu L."/>
            <person name="Lu L."/>
            <person name="Laidemitt M.R."/>
            <person name="Zhang S.M."/>
            <person name="Mutuku M."/>
            <person name="Mkoji G."/>
            <person name="Steinauer M."/>
            <person name="Loker E.S."/>
        </authorList>
    </citation>
    <scope>NUCLEOTIDE SEQUENCE</scope>
    <source>
        <strain evidence="3">KasaAsao</strain>
    </source>
</reference>
<dbReference type="Gene3D" id="2.10.50.10">
    <property type="entry name" value="Tumor Necrosis Factor Receptor, subunit A, domain 2"/>
    <property type="match status" value="5"/>
</dbReference>
<dbReference type="EMBL" id="JASAOG010000003">
    <property type="protein sequence ID" value="KAK0069024.1"/>
    <property type="molecule type" value="Genomic_DNA"/>
</dbReference>
<accession>A0AAD8CB34</accession>
<organism evidence="3 4">
    <name type="scientific">Biomphalaria pfeifferi</name>
    <name type="common">Bloodfluke planorb</name>
    <name type="synonym">Freshwater snail</name>
    <dbReference type="NCBI Taxonomy" id="112525"/>
    <lineage>
        <taxon>Eukaryota</taxon>
        <taxon>Metazoa</taxon>
        <taxon>Spiralia</taxon>
        <taxon>Lophotrochozoa</taxon>
        <taxon>Mollusca</taxon>
        <taxon>Gastropoda</taxon>
        <taxon>Heterobranchia</taxon>
        <taxon>Euthyneura</taxon>
        <taxon>Panpulmonata</taxon>
        <taxon>Hygrophila</taxon>
        <taxon>Lymnaeoidea</taxon>
        <taxon>Planorbidae</taxon>
        <taxon>Biomphalaria</taxon>
    </lineage>
</organism>
<comment type="caution">
    <text evidence="3">The sequence shown here is derived from an EMBL/GenBank/DDBJ whole genome shotgun (WGS) entry which is preliminary data.</text>
</comment>
<keyword evidence="4" id="KW-1185">Reference proteome</keyword>
<dbReference type="InterPro" id="IPR011641">
    <property type="entry name" value="Tyr-kin_ephrin_A/B_rcpt-like"/>
</dbReference>
<dbReference type="InterPro" id="IPR000742">
    <property type="entry name" value="EGF"/>
</dbReference>
<evidence type="ECO:0000259" key="2">
    <source>
        <dbReference type="PROSITE" id="PS50948"/>
    </source>
</evidence>
<evidence type="ECO:0000256" key="1">
    <source>
        <dbReference type="SAM" id="SignalP"/>
    </source>
</evidence>
<dbReference type="Proteomes" id="UP001233172">
    <property type="component" value="Unassembled WGS sequence"/>
</dbReference>
<reference evidence="3" key="2">
    <citation type="submission" date="2023-04" db="EMBL/GenBank/DDBJ databases">
        <authorList>
            <person name="Bu L."/>
            <person name="Lu L."/>
            <person name="Laidemitt M.R."/>
            <person name="Zhang S.M."/>
            <person name="Mutuku M."/>
            <person name="Mkoji G."/>
            <person name="Steinauer M."/>
            <person name="Loker E.S."/>
        </authorList>
    </citation>
    <scope>NUCLEOTIDE SEQUENCE</scope>
    <source>
        <strain evidence="3">KasaAsao</strain>
        <tissue evidence="3">Whole Snail</tissue>
    </source>
</reference>
<dbReference type="GO" id="GO:0005615">
    <property type="term" value="C:extracellular space"/>
    <property type="evidence" value="ECO:0007669"/>
    <property type="project" value="TreeGrafter"/>
</dbReference>
<feature type="domain" description="Apple" evidence="2">
    <location>
        <begin position="27"/>
        <end position="93"/>
    </location>
</feature>
<dbReference type="GO" id="GO:0009986">
    <property type="term" value="C:cell surface"/>
    <property type="evidence" value="ECO:0007669"/>
    <property type="project" value="TreeGrafter"/>
</dbReference>
<proteinExistence type="predicted"/>
<dbReference type="Pfam" id="PF07699">
    <property type="entry name" value="Ephrin_rec_like"/>
    <property type="match status" value="5"/>
</dbReference>
<evidence type="ECO:0000313" key="4">
    <source>
        <dbReference type="Proteomes" id="UP001233172"/>
    </source>
</evidence>
<dbReference type="SUPFAM" id="SSF57184">
    <property type="entry name" value="Growth factor receptor domain"/>
    <property type="match status" value="2"/>
</dbReference>
<feature type="signal peptide" evidence="1">
    <location>
        <begin position="1"/>
        <end position="23"/>
    </location>
</feature>
<dbReference type="InterPro" id="IPR009030">
    <property type="entry name" value="Growth_fac_rcpt_cys_sf"/>
</dbReference>
<gene>
    <name evidence="3" type="ORF">Bpfe_001206</name>
</gene>
<dbReference type="InterPro" id="IPR003609">
    <property type="entry name" value="Pan_app"/>
</dbReference>
<feature type="chain" id="PRO_5042104675" evidence="1">
    <location>
        <begin position="24"/>
        <end position="585"/>
    </location>
</feature>
<dbReference type="PROSITE" id="PS50948">
    <property type="entry name" value="PAN"/>
    <property type="match status" value="1"/>
</dbReference>
<dbReference type="InterPro" id="IPR052071">
    <property type="entry name" value="SCUB_EGF-like_domain"/>
</dbReference>
<keyword evidence="1" id="KW-0732">Signal</keyword>
<protein>
    <submittedName>
        <fullName evidence="3">Laminin subunit alpha-like isoform X3</fullName>
    </submittedName>
</protein>
<dbReference type="GO" id="GO:0007165">
    <property type="term" value="P:signal transduction"/>
    <property type="evidence" value="ECO:0007669"/>
    <property type="project" value="TreeGrafter"/>
</dbReference>
<dbReference type="SMART" id="SM01411">
    <property type="entry name" value="Ephrin_rec_like"/>
    <property type="match status" value="5"/>
</dbReference>
<name>A0AAD8CB34_BIOPF</name>
<evidence type="ECO:0000313" key="3">
    <source>
        <dbReference type="EMBL" id="KAK0069024.1"/>
    </source>
</evidence>
<dbReference type="SMART" id="SM00181">
    <property type="entry name" value="EGF"/>
    <property type="match status" value="3"/>
</dbReference>
<sequence length="585" mass="64871">MTEIIYFVFVIWVILLQEGVTQEENNCTFTNSEKVIPRDGETETITQIQCERKCKDQEECKGFLHENEQCTIYNSVIITAEEQDYINFYLKRCFACALGFYSTDNISCLACPKGQYKNTIGNQPCLSCPKSKTTISKGSQDIGACSIDTCKSGHEYQNGDCTECGIGFYKDEEGDVDCTKCPIHTTTSGRGSRSLSSCNSTLCEAGFFSMDTISCLTCPNRTYKSTPGNQACLPCPPGKTTIRTGSTDIGSCSKSLCGPGQEYKNNNCSECNIGFYKEEEGNSDCTECPDHKTTSGQASTSRSGCNITFCGEGFFLKNNSSCHVCPNGTYKNFTGNYRCLKCPMNKTTIRVGSTDISNCSLDCAQICTKNDPCRFTGTNSCVCPSGYYGPKCTKRCSPGCFNDSCHRMNGTCPCKEGFYDDNCLKTGTLDQKNRWDCHCAKNNCSEQACLNYDRCSMGWFGESCKYRDLAVLANMGNGVLNDNNDSTCVKQNNVTIDWQHELQAVTWVRLVFKNNDDISDVEALYFEDQSSEPYETCGHDRLKFHKTGNMAIDLHCVNSFFIRLLKVSWKSDSPLCSVYVSGGFL</sequence>